<gene>
    <name evidence="1" type="ORF">GCM10011506_44100</name>
</gene>
<keyword evidence="2" id="KW-1185">Reference proteome</keyword>
<dbReference type="RefSeq" id="WP_188467510.1">
    <property type="nucleotide sequence ID" value="NZ_BAABHU010000018.1"/>
</dbReference>
<evidence type="ECO:0000313" key="1">
    <source>
        <dbReference type="EMBL" id="GGC53648.1"/>
    </source>
</evidence>
<sequence length="162" mass="18095">MNLSEVKSALSDLKQVIFELPDGTTVPEHFHITEIGLITKKFIDCGGSLRNDRIINFQLLEAQDYDHRLSVKKLYDIIIFSEEKLGLSDELEVEVEYEMQTIGKYGLNFSNERFLLTVKQADCLAKDQCGLSSVKVNKPKLKLADMTASSGNVCTPDGGCCQ</sequence>
<dbReference type="InterPro" id="IPR045534">
    <property type="entry name" value="DUF6428"/>
</dbReference>
<comment type="caution">
    <text evidence="1">The sequence shown here is derived from an EMBL/GenBank/DDBJ whole genome shotgun (WGS) entry which is preliminary data.</text>
</comment>
<evidence type="ECO:0000313" key="2">
    <source>
        <dbReference type="Proteomes" id="UP000636010"/>
    </source>
</evidence>
<dbReference type="Pfam" id="PF20001">
    <property type="entry name" value="DUF6428"/>
    <property type="match status" value="1"/>
</dbReference>
<proteinExistence type="predicted"/>
<name>A0ABQ1N7L7_9BACT</name>
<dbReference type="Proteomes" id="UP000636010">
    <property type="component" value="Unassembled WGS sequence"/>
</dbReference>
<protein>
    <submittedName>
        <fullName evidence="1">Uncharacterized protein</fullName>
    </submittedName>
</protein>
<accession>A0ABQ1N7L7</accession>
<reference evidence="2" key="1">
    <citation type="journal article" date="2019" name="Int. J. Syst. Evol. Microbiol.">
        <title>The Global Catalogue of Microorganisms (GCM) 10K type strain sequencing project: providing services to taxonomists for standard genome sequencing and annotation.</title>
        <authorList>
            <consortium name="The Broad Institute Genomics Platform"/>
            <consortium name="The Broad Institute Genome Sequencing Center for Infectious Disease"/>
            <person name="Wu L."/>
            <person name="Ma J."/>
        </authorList>
    </citation>
    <scope>NUCLEOTIDE SEQUENCE [LARGE SCALE GENOMIC DNA]</scope>
    <source>
        <strain evidence="2">CGMCC 1.10832</strain>
    </source>
</reference>
<dbReference type="EMBL" id="BMEC01000018">
    <property type="protein sequence ID" value="GGC53648.1"/>
    <property type="molecule type" value="Genomic_DNA"/>
</dbReference>
<organism evidence="1 2">
    <name type="scientific">Marivirga lumbricoides</name>
    <dbReference type="NCBI Taxonomy" id="1046115"/>
    <lineage>
        <taxon>Bacteria</taxon>
        <taxon>Pseudomonadati</taxon>
        <taxon>Bacteroidota</taxon>
        <taxon>Cytophagia</taxon>
        <taxon>Cytophagales</taxon>
        <taxon>Marivirgaceae</taxon>
        <taxon>Marivirga</taxon>
    </lineage>
</organism>